<gene>
    <name evidence="1" type="ORF">DSO57_1015879</name>
</gene>
<keyword evidence="2" id="KW-1185">Reference proteome</keyword>
<sequence length="466" mass="53195">MSYSLQGYKYKNKSCDFCRLKKLKCTRELPACQKCKGIKILCTFNDVLKKRGPPKGYTFNQSRFKQNLRPAAFKWFNLSSERIMTTMAPSDCIPEPRKRRDFKDKSSEVMRESGSTQNLNPSKLKWVSLDILDLSQEAKSINPFDPSKNVVSSQHVNYIASSLDQAPKNGSWLSNQESSIFLQKITDLKGHTGGLDEEAVVPMIIARKRKSFEGSFISLEKTHNPFKPSLLAPRQFLQTIRKLFGEFEKTGTEVISFNDQSDGTFSKDIFGEPFTSQCIVAYFKCVHPFFNVLCKTHFLSFRIHYPQYLVDAVVAFGCKFLNHVPVAVSQCFVAQAIKGLRAQFRPNLHTICTLLIIKMQLCDPNSSDKGWRYVSTATSMALNLGLNQTPPFKLPVWVKEWRLRLWSWIFITNHLFFFSLKQPICINKDNSVSIHPSDFSLDLSPSSSFSDISIALGSMLFMKHMK</sequence>
<comment type="caution">
    <text evidence="1">The sequence shown here is derived from an EMBL/GenBank/DDBJ whole genome shotgun (WGS) entry which is preliminary data.</text>
</comment>
<organism evidence="1 2">
    <name type="scientific">Entomophthora muscae</name>
    <dbReference type="NCBI Taxonomy" id="34485"/>
    <lineage>
        <taxon>Eukaryota</taxon>
        <taxon>Fungi</taxon>
        <taxon>Fungi incertae sedis</taxon>
        <taxon>Zoopagomycota</taxon>
        <taxon>Entomophthoromycotina</taxon>
        <taxon>Entomophthoromycetes</taxon>
        <taxon>Entomophthorales</taxon>
        <taxon>Entomophthoraceae</taxon>
        <taxon>Entomophthora</taxon>
    </lineage>
</organism>
<name>A0ACC2RJK0_9FUNG</name>
<evidence type="ECO:0000313" key="2">
    <source>
        <dbReference type="Proteomes" id="UP001165960"/>
    </source>
</evidence>
<reference evidence="1" key="1">
    <citation type="submission" date="2022-04" db="EMBL/GenBank/DDBJ databases">
        <title>Genome of the entomopathogenic fungus Entomophthora muscae.</title>
        <authorList>
            <person name="Elya C."/>
            <person name="Lovett B.R."/>
            <person name="Lee E."/>
            <person name="Macias A.M."/>
            <person name="Hajek A.E."/>
            <person name="De Bivort B.L."/>
            <person name="Kasson M.T."/>
            <person name="De Fine Licht H.H."/>
            <person name="Stajich J.E."/>
        </authorList>
    </citation>
    <scope>NUCLEOTIDE SEQUENCE</scope>
    <source>
        <strain evidence="1">Berkeley</strain>
    </source>
</reference>
<protein>
    <submittedName>
        <fullName evidence="1">Uncharacterized protein</fullName>
    </submittedName>
</protein>
<accession>A0ACC2RJK0</accession>
<evidence type="ECO:0000313" key="1">
    <source>
        <dbReference type="EMBL" id="KAJ9050280.1"/>
    </source>
</evidence>
<proteinExistence type="predicted"/>
<dbReference type="EMBL" id="QTSX02007163">
    <property type="protein sequence ID" value="KAJ9050280.1"/>
    <property type="molecule type" value="Genomic_DNA"/>
</dbReference>
<dbReference type="Proteomes" id="UP001165960">
    <property type="component" value="Unassembled WGS sequence"/>
</dbReference>